<accession>A0A199VK17</accession>
<dbReference type="STRING" id="4615.A0A199VK17"/>
<gene>
    <name evidence="6" type="ORF">ACMD2_06134</name>
</gene>
<dbReference type="InterPro" id="IPR002068">
    <property type="entry name" value="A-crystallin/Hsp20_dom"/>
</dbReference>
<dbReference type="InterPro" id="IPR008978">
    <property type="entry name" value="HSP20-like_chaperone"/>
</dbReference>
<name>A0A199VK17_ANACO</name>
<proteinExistence type="inferred from homology"/>
<dbReference type="InterPro" id="IPR031107">
    <property type="entry name" value="Small_HSP"/>
</dbReference>
<evidence type="ECO:0000256" key="3">
    <source>
        <dbReference type="RuleBase" id="RU003616"/>
    </source>
</evidence>
<feature type="domain" description="SHSP" evidence="5">
    <location>
        <begin position="17"/>
        <end position="145"/>
    </location>
</feature>
<comment type="caution">
    <text evidence="6">The sequence shown here is derived from an EMBL/GenBank/DDBJ whole genome shotgun (WGS) entry which is preliminary data.</text>
</comment>
<dbReference type="CDD" id="cd06472">
    <property type="entry name" value="ACD_ScHsp26_like"/>
    <property type="match status" value="1"/>
</dbReference>
<reference evidence="6 7" key="1">
    <citation type="journal article" date="2016" name="DNA Res.">
        <title>The draft genome of MD-2 pineapple using hybrid error correction of long reads.</title>
        <authorList>
            <person name="Redwan R.M."/>
            <person name="Saidin A."/>
            <person name="Kumar S.V."/>
        </authorList>
    </citation>
    <scope>NUCLEOTIDE SEQUENCE [LARGE SCALE GENOMIC DNA]</scope>
    <source>
        <strain evidence="7">cv. MD2</strain>
        <tissue evidence="6">Leaf</tissue>
    </source>
</reference>
<evidence type="ECO:0000259" key="5">
    <source>
        <dbReference type="PROSITE" id="PS01031"/>
    </source>
</evidence>
<evidence type="ECO:0000256" key="1">
    <source>
        <dbReference type="ARBA" id="ARBA00023016"/>
    </source>
</evidence>
<feature type="region of interest" description="Disordered" evidence="4">
    <location>
        <begin position="61"/>
        <end position="82"/>
    </location>
</feature>
<dbReference type="AlphaFoldDB" id="A0A199VK17"/>
<dbReference type="Pfam" id="PF00011">
    <property type="entry name" value="HSP20"/>
    <property type="match status" value="1"/>
</dbReference>
<dbReference type="EMBL" id="LSRQ01001588">
    <property type="protein sequence ID" value="OAY77216.1"/>
    <property type="molecule type" value="Genomic_DNA"/>
</dbReference>
<comment type="similarity">
    <text evidence="2 3">Belongs to the small heat shock protein (HSP20) family.</text>
</comment>
<evidence type="ECO:0000313" key="7">
    <source>
        <dbReference type="Proteomes" id="UP000092600"/>
    </source>
</evidence>
<dbReference type="SUPFAM" id="SSF49764">
    <property type="entry name" value="HSP20-like chaperones"/>
    <property type="match status" value="1"/>
</dbReference>
<dbReference type="Proteomes" id="UP000092600">
    <property type="component" value="Unassembled WGS sequence"/>
</dbReference>
<dbReference type="PANTHER" id="PTHR11527">
    <property type="entry name" value="HEAT-SHOCK PROTEIN 20 FAMILY MEMBER"/>
    <property type="match status" value="1"/>
</dbReference>
<dbReference type="PROSITE" id="PS01031">
    <property type="entry name" value="SHSP"/>
    <property type="match status" value="1"/>
</dbReference>
<protein>
    <submittedName>
        <fullName evidence="6">17.3 kDa class I heat shock protein</fullName>
    </submittedName>
</protein>
<evidence type="ECO:0000256" key="4">
    <source>
        <dbReference type="SAM" id="MobiDB-lite"/>
    </source>
</evidence>
<evidence type="ECO:0000256" key="2">
    <source>
        <dbReference type="PROSITE-ProRule" id="PRU00285"/>
    </source>
</evidence>
<dbReference type="Gene3D" id="2.60.40.790">
    <property type="match status" value="1"/>
</dbReference>
<keyword evidence="1 6" id="KW-0346">Stress response</keyword>
<feature type="compositionally biased region" description="Basic and acidic residues" evidence="4">
    <location>
        <begin position="65"/>
        <end position="82"/>
    </location>
</feature>
<evidence type="ECO:0000313" key="6">
    <source>
        <dbReference type="EMBL" id="OAY77216.1"/>
    </source>
</evidence>
<organism evidence="6 7">
    <name type="scientific">Ananas comosus</name>
    <name type="common">Pineapple</name>
    <name type="synonym">Ananas ananas</name>
    <dbReference type="NCBI Taxonomy" id="4615"/>
    <lineage>
        <taxon>Eukaryota</taxon>
        <taxon>Viridiplantae</taxon>
        <taxon>Streptophyta</taxon>
        <taxon>Embryophyta</taxon>
        <taxon>Tracheophyta</taxon>
        <taxon>Spermatophyta</taxon>
        <taxon>Magnoliopsida</taxon>
        <taxon>Liliopsida</taxon>
        <taxon>Poales</taxon>
        <taxon>Bromeliaceae</taxon>
        <taxon>Bromelioideae</taxon>
        <taxon>Ananas</taxon>
    </lineage>
</organism>
<sequence length="145" mass="16471">MSIDPIFLFDPFDLWDLDDTSYGARVDWKETAGAHVIKADLPGVRKEEVKVEVQDGNVLQISGQRKREENEEGDDVNKLKEKEAKGTGWHRLERRFGSFLRRFRLPRDAKTDEAKASMENGVLTVTVPKQDKQQPTSKAIDISSA</sequence>